<comment type="caution">
    <text evidence="3">The sequence shown here is derived from an EMBL/GenBank/DDBJ whole genome shotgun (WGS) entry which is preliminary data.</text>
</comment>
<dbReference type="AlphaFoldDB" id="A0A9J6FCN7"/>
<dbReference type="Pfam" id="PF00855">
    <property type="entry name" value="PWWP"/>
    <property type="match status" value="1"/>
</dbReference>
<evidence type="ECO:0000259" key="2">
    <source>
        <dbReference type="PROSITE" id="PS50812"/>
    </source>
</evidence>
<gene>
    <name evidence="3" type="ORF">HPB48_008382</name>
</gene>
<organism evidence="3 4">
    <name type="scientific">Haemaphysalis longicornis</name>
    <name type="common">Bush tick</name>
    <dbReference type="NCBI Taxonomy" id="44386"/>
    <lineage>
        <taxon>Eukaryota</taxon>
        <taxon>Metazoa</taxon>
        <taxon>Ecdysozoa</taxon>
        <taxon>Arthropoda</taxon>
        <taxon>Chelicerata</taxon>
        <taxon>Arachnida</taxon>
        <taxon>Acari</taxon>
        <taxon>Parasitiformes</taxon>
        <taxon>Ixodida</taxon>
        <taxon>Ixodoidea</taxon>
        <taxon>Ixodidae</taxon>
        <taxon>Haemaphysalinae</taxon>
        <taxon>Haemaphysalis</taxon>
    </lineage>
</organism>
<dbReference type="OrthoDB" id="62853at2759"/>
<keyword evidence="4" id="KW-1185">Reference proteome</keyword>
<dbReference type="PANTHER" id="PTHR12550">
    <property type="entry name" value="HEPATOMA-DERIVED GROWTH FACTOR-RELATED"/>
    <property type="match status" value="1"/>
</dbReference>
<dbReference type="InterPro" id="IPR035501">
    <property type="entry name" value="GLYR1_PWWP"/>
</dbReference>
<dbReference type="EMBL" id="JABSTR010000001">
    <property type="protein sequence ID" value="KAH9360392.1"/>
    <property type="molecule type" value="Genomic_DNA"/>
</dbReference>
<evidence type="ECO:0000256" key="1">
    <source>
        <dbReference type="SAM" id="MobiDB-lite"/>
    </source>
</evidence>
<dbReference type="SMART" id="SM00293">
    <property type="entry name" value="PWWP"/>
    <property type="match status" value="1"/>
</dbReference>
<dbReference type="SUPFAM" id="SSF63748">
    <property type="entry name" value="Tudor/PWWP/MBT"/>
    <property type="match status" value="1"/>
</dbReference>
<dbReference type="CDD" id="cd05836">
    <property type="entry name" value="PWWP_GLYR1"/>
    <property type="match status" value="1"/>
</dbReference>
<dbReference type="PANTHER" id="PTHR12550:SF70">
    <property type="entry name" value="JIL-1 ANCHORING AND STABILIZING PROTEIN, ISOFORM A"/>
    <property type="match status" value="1"/>
</dbReference>
<accession>A0A9J6FCN7</accession>
<reference evidence="3 4" key="1">
    <citation type="journal article" date="2020" name="Cell">
        <title>Large-Scale Comparative Analyses of Tick Genomes Elucidate Their Genetic Diversity and Vector Capacities.</title>
        <authorList>
            <consortium name="Tick Genome and Microbiome Consortium (TIGMIC)"/>
            <person name="Jia N."/>
            <person name="Wang J."/>
            <person name="Shi W."/>
            <person name="Du L."/>
            <person name="Sun Y."/>
            <person name="Zhan W."/>
            <person name="Jiang J.F."/>
            <person name="Wang Q."/>
            <person name="Zhang B."/>
            <person name="Ji P."/>
            <person name="Bell-Sakyi L."/>
            <person name="Cui X.M."/>
            <person name="Yuan T.T."/>
            <person name="Jiang B.G."/>
            <person name="Yang W.F."/>
            <person name="Lam T.T."/>
            <person name="Chang Q.C."/>
            <person name="Ding S.J."/>
            <person name="Wang X.J."/>
            <person name="Zhu J.G."/>
            <person name="Ruan X.D."/>
            <person name="Zhao L."/>
            <person name="Wei J.T."/>
            <person name="Ye R.Z."/>
            <person name="Que T.C."/>
            <person name="Du C.H."/>
            <person name="Zhou Y.H."/>
            <person name="Cheng J.X."/>
            <person name="Dai P.F."/>
            <person name="Guo W.B."/>
            <person name="Han X.H."/>
            <person name="Huang E.J."/>
            <person name="Li L.F."/>
            <person name="Wei W."/>
            <person name="Gao Y.C."/>
            <person name="Liu J.Z."/>
            <person name="Shao H.Z."/>
            <person name="Wang X."/>
            <person name="Wang C.C."/>
            <person name="Yang T.C."/>
            <person name="Huo Q.B."/>
            <person name="Li W."/>
            <person name="Chen H.Y."/>
            <person name="Chen S.E."/>
            <person name="Zhou L.G."/>
            <person name="Ni X.B."/>
            <person name="Tian J.H."/>
            <person name="Sheng Y."/>
            <person name="Liu T."/>
            <person name="Pan Y.S."/>
            <person name="Xia L.Y."/>
            <person name="Li J."/>
            <person name="Zhao F."/>
            <person name="Cao W.C."/>
        </authorList>
    </citation>
    <scope>NUCLEOTIDE SEQUENCE [LARGE SCALE GENOMIC DNA]</scope>
    <source>
        <strain evidence="3">HaeL-2018</strain>
    </source>
</reference>
<proteinExistence type="predicted"/>
<evidence type="ECO:0000313" key="3">
    <source>
        <dbReference type="EMBL" id="KAH9360392.1"/>
    </source>
</evidence>
<evidence type="ECO:0000313" key="4">
    <source>
        <dbReference type="Proteomes" id="UP000821853"/>
    </source>
</evidence>
<dbReference type="Proteomes" id="UP000821853">
    <property type="component" value="Chromosome 1"/>
</dbReference>
<name>A0A9J6FCN7_HAELO</name>
<dbReference type="OMA" id="MAKFQES"/>
<dbReference type="InterPro" id="IPR000313">
    <property type="entry name" value="PWWP_dom"/>
</dbReference>
<dbReference type="PROSITE" id="PS50812">
    <property type="entry name" value="PWWP"/>
    <property type="match status" value="1"/>
</dbReference>
<sequence length="178" mass="19867">MAATYRFGDPVWAKMKGYPPWPAKVIRPPVHPKRPARKTPMQCVCFFGTNDSAWIPEDQLMPYAAGKQVYARPLKMAKFQESLDAIEHYVNAKSYPQRRPSHLPSIDEEIAAIFPDRAVLADARGDVGSPRAPAPDDDSPLTPPVKRLKNRKAAKNTTPPGKEPKREEKDSAGKKLPK</sequence>
<feature type="region of interest" description="Disordered" evidence="1">
    <location>
        <begin position="124"/>
        <end position="178"/>
    </location>
</feature>
<dbReference type="VEuPathDB" id="VectorBase:HLOH_052649"/>
<feature type="compositionally biased region" description="Basic and acidic residues" evidence="1">
    <location>
        <begin position="162"/>
        <end position="178"/>
    </location>
</feature>
<feature type="domain" description="PWWP" evidence="2">
    <location>
        <begin position="7"/>
        <end position="66"/>
    </location>
</feature>
<protein>
    <recommendedName>
        <fullName evidence="2">PWWP domain-containing protein</fullName>
    </recommendedName>
</protein>
<dbReference type="Gene3D" id="2.30.30.140">
    <property type="match status" value="1"/>
</dbReference>